<dbReference type="EMBL" id="PYUC01000003">
    <property type="protein sequence ID" value="PTB21422.1"/>
    <property type="molecule type" value="Genomic_DNA"/>
</dbReference>
<gene>
    <name evidence="10" type="ORF">C9I57_07120</name>
</gene>
<proteinExistence type="inferred from homology"/>
<evidence type="ECO:0000313" key="11">
    <source>
        <dbReference type="Proteomes" id="UP000240638"/>
    </source>
</evidence>
<keyword evidence="6 8" id="KW-1133">Transmembrane helix</keyword>
<comment type="caution">
    <text evidence="10">The sequence shown here is derived from an EMBL/GenBank/DDBJ whole genome shotgun (WGS) entry which is preliminary data.</text>
</comment>
<dbReference type="AlphaFoldDB" id="A0A2T3XY54"/>
<dbReference type="InterPro" id="IPR000802">
    <property type="entry name" value="Arsenical_pump_ArsB"/>
</dbReference>
<dbReference type="PANTHER" id="PTHR43302:SF5">
    <property type="entry name" value="TRANSPORTER ARSB-RELATED"/>
    <property type="match status" value="1"/>
</dbReference>
<evidence type="ECO:0000256" key="4">
    <source>
        <dbReference type="ARBA" id="ARBA00022475"/>
    </source>
</evidence>
<accession>A0A2T3XY54</accession>
<evidence type="ECO:0000256" key="5">
    <source>
        <dbReference type="ARBA" id="ARBA00022692"/>
    </source>
</evidence>
<protein>
    <submittedName>
        <fullName evidence="10">Arsenic transporter</fullName>
    </submittedName>
</protein>
<feature type="transmembrane region" description="Helical" evidence="8">
    <location>
        <begin position="342"/>
        <end position="363"/>
    </location>
</feature>
<evidence type="ECO:0000313" key="10">
    <source>
        <dbReference type="EMBL" id="PTB21422.1"/>
    </source>
</evidence>
<evidence type="ECO:0000256" key="6">
    <source>
        <dbReference type="ARBA" id="ARBA00022989"/>
    </source>
</evidence>
<evidence type="ECO:0000256" key="1">
    <source>
        <dbReference type="ARBA" id="ARBA00004651"/>
    </source>
</evidence>
<dbReference type="InterPro" id="IPR004680">
    <property type="entry name" value="Cit_transptr-like_dom"/>
</dbReference>
<feature type="transmembrane region" description="Helical" evidence="8">
    <location>
        <begin position="144"/>
        <end position="165"/>
    </location>
</feature>
<keyword evidence="4" id="KW-1003">Cell membrane</keyword>
<evidence type="ECO:0000256" key="8">
    <source>
        <dbReference type="SAM" id="Phobius"/>
    </source>
</evidence>
<dbReference type="GO" id="GO:0015105">
    <property type="term" value="F:arsenite transmembrane transporter activity"/>
    <property type="evidence" value="ECO:0007669"/>
    <property type="project" value="InterPro"/>
</dbReference>
<keyword evidence="5 8" id="KW-0812">Transmembrane</keyword>
<feature type="transmembrane region" description="Helical" evidence="8">
    <location>
        <begin position="313"/>
        <end position="335"/>
    </location>
</feature>
<keyword evidence="7 8" id="KW-0472">Membrane</keyword>
<organism evidence="10 11">
    <name type="scientific">Trinickia symbiotica</name>
    <dbReference type="NCBI Taxonomy" id="863227"/>
    <lineage>
        <taxon>Bacteria</taxon>
        <taxon>Pseudomonadati</taxon>
        <taxon>Pseudomonadota</taxon>
        <taxon>Betaproteobacteria</taxon>
        <taxon>Burkholderiales</taxon>
        <taxon>Burkholderiaceae</taxon>
        <taxon>Trinickia</taxon>
    </lineage>
</organism>
<sequence>MNALFASPFSVWAIAFAATFGVVMRPFRWPEAIWALLGALALCLSGALPWADALRAAGKGTDVYLFLTGMMIVAELAGREGLFDYMAALAARRAAGSAKRLFFLLYGVGTLVTITMSNDATAVVLTPAVVAVARAVKAEKPLPFLYICAFVANAASFVLPISNPANLVVFHDRLPGLAAWLARFAAASALSIIVTYIALRLAQRGALSGRIERNVDVPPLGASGKTTGCGIVMMAAVMMASSARGISLGLPTFAAGAAVFVAVCLQQRRVLWSHLAQMSWSVLPLVAGLFVIVEGLDRTGAIGMLAHLLDALTRYSVTLTAWLSGVTIALVCSLVNNLPAGLLAGTAITATKAPATVAGAVLVGVDLGPNLSITGSLATILWLAALRKGGLVVRGVDFLKVGAVVMLPALVAALLGLSISFS</sequence>
<feature type="transmembrane region" description="Helical" evidence="8">
    <location>
        <begin position="177"/>
        <end position="199"/>
    </location>
</feature>
<feature type="transmembrane region" description="Helical" evidence="8">
    <location>
        <begin position="33"/>
        <end position="51"/>
    </location>
</feature>
<evidence type="ECO:0000256" key="3">
    <source>
        <dbReference type="ARBA" id="ARBA00022448"/>
    </source>
</evidence>
<feature type="transmembrane region" description="Helical" evidence="8">
    <location>
        <begin position="103"/>
        <end position="132"/>
    </location>
</feature>
<comment type="similarity">
    <text evidence="2">Belongs to the CitM (TC 2.A.11) transporter family.</text>
</comment>
<evidence type="ECO:0000256" key="2">
    <source>
        <dbReference type="ARBA" id="ARBA00009843"/>
    </source>
</evidence>
<feature type="transmembrane region" description="Helical" evidence="8">
    <location>
        <begin position="398"/>
        <end position="421"/>
    </location>
</feature>
<name>A0A2T3XY54_9BURK</name>
<evidence type="ECO:0000256" key="7">
    <source>
        <dbReference type="ARBA" id="ARBA00023136"/>
    </source>
</evidence>
<feature type="transmembrane region" description="Helical" evidence="8">
    <location>
        <begin position="369"/>
        <end position="386"/>
    </location>
</feature>
<dbReference type="Proteomes" id="UP000240638">
    <property type="component" value="Unassembled WGS sequence"/>
</dbReference>
<dbReference type="PRINTS" id="PR00758">
    <property type="entry name" value="ARSENICPUMP"/>
</dbReference>
<keyword evidence="3" id="KW-0813">Transport</keyword>
<feature type="transmembrane region" description="Helical" evidence="8">
    <location>
        <begin position="246"/>
        <end position="265"/>
    </location>
</feature>
<dbReference type="GO" id="GO:0005886">
    <property type="term" value="C:plasma membrane"/>
    <property type="evidence" value="ECO:0007669"/>
    <property type="project" value="UniProtKB-SubCell"/>
</dbReference>
<feature type="transmembrane region" description="Helical" evidence="8">
    <location>
        <begin position="63"/>
        <end position="83"/>
    </location>
</feature>
<evidence type="ECO:0000259" key="9">
    <source>
        <dbReference type="Pfam" id="PF03600"/>
    </source>
</evidence>
<dbReference type="RefSeq" id="WP_107149933.1">
    <property type="nucleotide sequence ID" value="NZ_PYUC01000003.1"/>
</dbReference>
<reference evidence="10 11" key="1">
    <citation type="submission" date="2018-03" db="EMBL/GenBank/DDBJ databases">
        <title>Whole genome analyses suggest that Burkholderia sensu lato contains two further novel genera in the rhizoxinica-symbiotica group Mycetohabitans gen. nov., and Trinickia gen. nov.: implications for the evolution of diazotrophy and nodulation in the Burkholderiaceae.</title>
        <authorList>
            <person name="Estrada De Los Santos P."/>
            <person name="Palmer M."/>
            <person name="Chavez-Ramirez B."/>
            <person name="Steenkamp E.T."/>
            <person name="Hirsch A.M."/>
            <person name="Manyaka P."/>
            <person name="Maluk M."/>
            <person name="Lafos M."/>
            <person name="Crook M."/>
            <person name="Gross E."/>
            <person name="Simon M.F."/>
            <person name="Bueno Dos Reis Junior F."/>
            <person name="Poole P.S."/>
            <person name="Venter S.N."/>
            <person name="James E.K."/>
        </authorList>
    </citation>
    <scope>NUCLEOTIDE SEQUENCE [LARGE SCALE GENOMIC DNA]</scope>
    <source>
        <strain evidence="10 11">JPY-366</strain>
    </source>
</reference>
<dbReference type="Pfam" id="PF03600">
    <property type="entry name" value="CitMHS"/>
    <property type="match status" value="1"/>
</dbReference>
<feature type="transmembrane region" description="Helical" evidence="8">
    <location>
        <begin position="272"/>
        <end position="293"/>
    </location>
</feature>
<dbReference type="PANTHER" id="PTHR43302">
    <property type="entry name" value="TRANSPORTER ARSB-RELATED"/>
    <property type="match status" value="1"/>
</dbReference>
<comment type="subcellular location">
    <subcellularLocation>
        <location evidence="1">Cell membrane</location>
        <topology evidence="1">Multi-pass membrane protein</topology>
    </subcellularLocation>
</comment>
<feature type="domain" description="Citrate transporter-like" evidence="9">
    <location>
        <begin position="29"/>
        <end position="353"/>
    </location>
</feature>